<evidence type="ECO:0000313" key="9">
    <source>
        <dbReference type="Proteomes" id="UP000235828"/>
    </source>
</evidence>
<dbReference type="AlphaFoldDB" id="A0A2N8ZDX7"/>
<dbReference type="GO" id="GO:0030288">
    <property type="term" value="C:outer membrane-bounded periplasmic space"/>
    <property type="evidence" value="ECO:0007669"/>
    <property type="project" value="TreeGrafter"/>
</dbReference>
<keyword evidence="9" id="KW-1185">Reference proteome</keyword>
<proteinExistence type="inferred from homology"/>
<evidence type="ECO:0000313" key="8">
    <source>
        <dbReference type="EMBL" id="SON50080.1"/>
    </source>
</evidence>
<keyword evidence="4" id="KW-0408">Iron</keyword>
<dbReference type="InterPro" id="IPR002491">
    <property type="entry name" value="ABC_transptr_periplasmic_BD"/>
</dbReference>
<dbReference type="PANTHER" id="PTHR30532:SF1">
    <property type="entry name" value="IRON(3+)-HYDROXAMATE-BINDING PROTEIN FHUD"/>
    <property type="match status" value="1"/>
</dbReference>
<keyword evidence="4" id="KW-0410">Iron transport</keyword>
<keyword evidence="3" id="KW-0813">Transport</keyword>
<organism evidence="8 9">
    <name type="scientific">Vibrio tapetis subsp. tapetis</name>
    <dbReference type="NCBI Taxonomy" id="1671868"/>
    <lineage>
        <taxon>Bacteria</taxon>
        <taxon>Pseudomonadati</taxon>
        <taxon>Pseudomonadota</taxon>
        <taxon>Gammaproteobacteria</taxon>
        <taxon>Vibrionales</taxon>
        <taxon>Vibrionaceae</taxon>
        <taxon>Vibrio</taxon>
    </lineage>
</organism>
<comment type="similarity">
    <text evidence="2">Belongs to the bacterial solute-binding protein 8 family.</text>
</comment>
<evidence type="ECO:0000256" key="6">
    <source>
        <dbReference type="SAM" id="SignalP"/>
    </source>
</evidence>
<comment type="subcellular location">
    <subcellularLocation>
        <location evidence="1">Cell envelope</location>
    </subcellularLocation>
</comment>
<keyword evidence="4" id="KW-0406">Ion transport</keyword>
<name>A0A2N8ZDX7_9VIBR</name>
<dbReference type="PANTHER" id="PTHR30532">
    <property type="entry name" value="IRON III DICITRATE-BINDING PERIPLASMIC PROTEIN"/>
    <property type="match status" value="1"/>
</dbReference>
<dbReference type="PROSITE" id="PS50983">
    <property type="entry name" value="FE_B12_PBP"/>
    <property type="match status" value="1"/>
</dbReference>
<dbReference type="RefSeq" id="WP_102522637.1">
    <property type="nucleotide sequence ID" value="NZ_LT960611.1"/>
</dbReference>
<evidence type="ECO:0000256" key="1">
    <source>
        <dbReference type="ARBA" id="ARBA00004196"/>
    </source>
</evidence>
<dbReference type="EMBL" id="LT960611">
    <property type="protein sequence ID" value="SON50080.1"/>
    <property type="molecule type" value="Genomic_DNA"/>
</dbReference>
<accession>A0A2N8ZDX7</accession>
<evidence type="ECO:0000259" key="7">
    <source>
        <dbReference type="PROSITE" id="PS50983"/>
    </source>
</evidence>
<evidence type="ECO:0000256" key="5">
    <source>
        <dbReference type="ARBA" id="ARBA00022729"/>
    </source>
</evidence>
<evidence type="ECO:0000256" key="4">
    <source>
        <dbReference type="ARBA" id="ARBA00022496"/>
    </source>
</evidence>
<dbReference type="Gene3D" id="3.40.50.1980">
    <property type="entry name" value="Nitrogenase molybdenum iron protein domain"/>
    <property type="match status" value="2"/>
</dbReference>
<sequence length="306" mass="34295">MLTRFLSFIALTSFTLTCYAQIQVTDSLGTHQLDKPAVRVAALNWDIAEQLLELDVTPIAIPDINGYREWVVKPAIPNSVEDIGTRMEPNLSELAKLHPDLIIIAGPQQPLLEKLEKIAPVLVYETYKADHNNIDKSIEHFKSIAVAVGKEQRAQDKLNTMYRRLDNLKTELTALYPNGKPKVSVFRFASTTTIYLYGDNSSAMYALNKLGFEAALPMPASQWGVTQKRVKDLYKTGDGLALYFKPFHQEKELQDSVMWQAMPFVKNNKVAAVEPAWNYGGAISLLYVAEVLSDSLKQMAQKGDTQ</sequence>
<feature type="signal peptide" evidence="6">
    <location>
        <begin position="1"/>
        <end position="20"/>
    </location>
</feature>
<feature type="domain" description="Fe/B12 periplasmic-binding" evidence="7">
    <location>
        <begin position="39"/>
        <end position="300"/>
    </location>
</feature>
<dbReference type="Proteomes" id="UP000235828">
    <property type="component" value="Chromosome A"/>
</dbReference>
<dbReference type="GO" id="GO:1901678">
    <property type="term" value="P:iron coordination entity transport"/>
    <property type="evidence" value="ECO:0007669"/>
    <property type="project" value="UniProtKB-ARBA"/>
</dbReference>
<gene>
    <name evidence="8" type="ORF">VTAP4600_A2101</name>
</gene>
<dbReference type="CDD" id="cd01146">
    <property type="entry name" value="FhuD"/>
    <property type="match status" value="1"/>
</dbReference>
<reference evidence="8 9" key="1">
    <citation type="submission" date="2017-10" db="EMBL/GenBank/DDBJ databases">
        <authorList>
            <person name="Banno H."/>
            <person name="Chua N.-H."/>
        </authorList>
    </citation>
    <scope>NUCLEOTIDE SEQUENCE [LARGE SCALE GENOMIC DNA]</scope>
    <source>
        <strain evidence="8">Vibrio tapetis CECT4600</strain>
    </source>
</reference>
<dbReference type="Pfam" id="PF01497">
    <property type="entry name" value="Peripla_BP_2"/>
    <property type="match status" value="1"/>
</dbReference>
<feature type="chain" id="PRO_5014802611" evidence="6">
    <location>
        <begin position="21"/>
        <end position="306"/>
    </location>
</feature>
<evidence type="ECO:0000256" key="2">
    <source>
        <dbReference type="ARBA" id="ARBA00008814"/>
    </source>
</evidence>
<dbReference type="PRINTS" id="PR01715">
    <property type="entry name" value="FERRIBNDNGPP"/>
</dbReference>
<dbReference type="OrthoDB" id="6160519at2"/>
<dbReference type="KEGG" id="vta:A2101"/>
<dbReference type="InterPro" id="IPR051313">
    <property type="entry name" value="Bact_iron-sidero_bind"/>
</dbReference>
<keyword evidence="5 6" id="KW-0732">Signal</keyword>
<protein>
    <submittedName>
        <fullName evidence="8">Putative ABC-type Fe3+-hydroxamate transport system, periplasmic component</fullName>
    </submittedName>
</protein>
<dbReference type="SUPFAM" id="SSF53807">
    <property type="entry name" value="Helical backbone' metal receptor"/>
    <property type="match status" value="1"/>
</dbReference>
<evidence type="ECO:0000256" key="3">
    <source>
        <dbReference type="ARBA" id="ARBA00022448"/>
    </source>
</evidence>